<proteinExistence type="predicted"/>
<sequence>MAGTGVAAAMAARSLGGAVCRLSAPLRCLDRTARSSVRRVVGTARLVKPKEVMRRTPCGADFTAVVSSRDRHLRWLSTTATSAAGEGGGGDGSGEGGSPGYREKERELTEKLQQALTAEKVVVEDASGAVPAKAVH</sequence>
<feature type="compositionally biased region" description="Gly residues" evidence="1">
    <location>
        <begin position="85"/>
        <end position="99"/>
    </location>
</feature>
<dbReference type="Gramene" id="GBG84959">
    <property type="protein sequence ID" value="GBG84959"/>
    <property type="gene ID" value="CBR_g39422"/>
</dbReference>
<dbReference type="EMBL" id="BFEA01000499">
    <property type="protein sequence ID" value="GBG84959.1"/>
    <property type="molecule type" value="Genomic_DNA"/>
</dbReference>
<comment type="caution">
    <text evidence="2">The sequence shown here is derived from an EMBL/GenBank/DDBJ whole genome shotgun (WGS) entry which is preliminary data.</text>
</comment>
<accession>A0A388LRT2</accession>
<dbReference type="Proteomes" id="UP000265515">
    <property type="component" value="Unassembled WGS sequence"/>
</dbReference>
<evidence type="ECO:0000313" key="3">
    <source>
        <dbReference type="Proteomes" id="UP000265515"/>
    </source>
</evidence>
<name>A0A388LRT2_CHABU</name>
<organism evidence="2 3">
    <name type="scientific">Chara braunii</name>
    <name type="common">Braun's stonewort</name>
    <dbReference type="NCBI Taxonomy" id="69332"/>
    <lineage>
        <taxon>Eukaryota</taxon>
        <taxon>Viridiplantae</taxon>
        <taxon>Streptophyta</taxon>
        <taxon>Charophyceae</taxon>
        <taxon>Charales</taxon>
        <taxon>Characeae</taxon>
        <taxon>Chara</taxon>
    </lineage>
</organism>
<keyword evidence="3" id="KW-1185">Reference proteome</keyword>
<reference evidence="2 3" key="1">
    <citation type="journal article" date="2018" name="Cell">
        <title>The Chara Genome: Secondary Complexity and Implications for Plant Terrestrialization.</title>
        <authorList>
            <person name="Nishiyama T."/>
            <person name="Sakayama H."/>
            <person name="Vries J.D."/>
            <person name="Buschmann H."/>
            <person name="Saint-Marcoux D."/>
            <person name="Ullrich K.K."/>
            <person name="Haas F.B."/>
            <person name="Vanderstraeten L."/>
            <person name="Becker D."/>
            <person name="Lang D."/>
            <person name="Vosolsobe S."/>
            <person name="Rombauts S."/>
            <person name="Wilhelmsson P.K.I."/>
            <person name="Janitza P."/>
            <person name="Kern R."/>
            <person name="Heyl A."/>
            <person name="Rumpler F."/>
            <person name="Villalobos L.I.A.C."/>
            <person name="Clay J.M."/>
            <person name="Skokan R."/>
            <person name="Toyoda A."/>
            <person name="Suzuki Y."/>
            <person name="Kagoshima H."/>
            <person name="Schijlen E."/>
            <person name="Tajeshwar N."/>
            <person name="Catarino B."/>
            <person name="Hetherington A.J."/>
            <person name="Saltykova A."/>
            <person name="Bonnot C."/>
            <person name="Breuninger H."/>
            <person name="Symeonidi A."/>
            <person name="Radhakrishnan G.V."/>
            <person name="Van Nieuwerburgh F."/>
            <person name="Deforce D."/>
            <person name="Chang C."/>
            <person name="Karol K.G."/>
            <person name="Hedrich R."/>
            <person name="Ulvskov P."/>
            <person name="Glockner G."/>
            <person name="Delwiche C.F."/>
            <person name="Petrasek J."/>
            <person name="Van de Peer Y."/>
            <person name="Friml J."/>
            <person name="Beilby M."/>
            <person name="Dolan L."/>
            <person name="Kohara Y."/>
            <person name="Sugano S."/>
            <person name="Fujiyama A."/>
            <person name="Delaux P.-M."/>
            <person name="Quint M."/>
            <person name="TheiBen G."/>
            <person name="Hagemann M."/>
            <person name="Harholt J."/>
            <person name="Dunand C."/>
            <person name="Zachgo S."/>
            <person name="Langdale J."/>
            <person name="Maumus F."/>
            <person name="Straeten D.V.D."/>
            <person name="Gould S.B."/>
            <person name="Rensing S.A."/>
        </authorList>
    </citation>
    <scope>NUCLEOTIDE SEQUENCE [LARGE SCALE GENOMIC DNA]</scope>
    <source>
        <strain evidence="2 3">S276</strain>
    </source>
</reference>
<protein>
    <submittedName>
        <fullName evidence="2">Uncharacterized protein</fullName>
    </submittedName>
</protein>
<evidence type="ECO:0000313" key="2">
    <source>
        <dbReference type="EMBL" id="GBG84959.1"/>
    </source>
</evidence>
<dbReference type="AlphaFoldDB" id="A0A388LRT2"/>
<evidence type="ECO:0000256" key="1">
    <source>
        <dbReference type="SAM" id="MobiDB-lite"/>
    </source>
</evidence>
<feature type="region of interest" description="Disordered" evidence="1">
    <location>
        <begin position="78"/>
        <end position="109"/>
    </location>
</feature>
<gene>
    <name evidence="2" type="ORF">CBR_g39422</name>
</gene>